<evidence type="ECO:0000256" key="6">
    <source>
        <dbReference type="ARBA" id="ARBA00022989"/>
    </source>
</evidence>
<dbReference type="SUPFAM" id="SSF48726">
    <property type="entry name" value="Immunoglobulin"/>
    <property type="match status" value="1"/>
</dbReference>
<evidence type="ECO:0000256" key="4">
    <source>
        <dbReference type="ARBA" id="ARBA00022737"/>
    </source>
</evidence>
<dbReference type="CDD" id="cd00063">
    <property type="entry name" value="FN3"/>
    <property type="match status" value="6"/>
</dbReference>
<evidence type="ECO:0000256" key="5">
    <source>
        <dbReference type="ARBA" id="ARBA00022889"/>
    </source>
</evidence>
<dbReference type="EMBL" id="CAJPIN010000450">
    <property type="protein sequence ID" value="CAG2053516.1"/>
    <property type="molecule type" value="Genomic_DNA"/>
</dbReference>
<dbReference type="Gene3D" id="2.60.40.10">
    <property type="entry name" value="Immunoglobulins"/>
    <property type="match status" value="7"/>
</dbReference>
<reference evidence="14" key="1">
    <citation type="submission" date="2021-03" db="EMBL/GenBank/DDBJ databases">
        <authorList>
            <person name="Tran Van P."/>
        </authorList>
    </citation>
    <scope>NUCLEOTIDE SEQUENCE</scope>
</reference>
<dbReference type="InterPro" id="IPR003599">
    <property type="entry name" value="Ig_sub"/>
</dbReference>
<keyword evidence="9" id="KW-0393">Immunoglobulin domain</keyword>
<dbReference type="SMART" id="SM00409">
    <property type="entry name" value="IG"/>
    <property type="match status" value="1"/>
</dbReference>
<feature type="domain" description="Fibronectin type-III" evidence="13">
    <location>
        <begin position="257"/>
        <end position="354"/>
    </location>
</feature>
<dbReference type="PROSITE" id="PS50853">
    <property type="entry name" value="FN3"/>
    <property type="match status" value="6"/>
</dbReference>
<protein>
    <recommendedName>
        <fullName evidence="16">Down syndrome cell adhesion molecule-like protein Dscam2</fullName>
    </recommendedName>
</protein>
<evidence type="ECO:0000259" key="12">
    <source>
        <dbReference type="PROSITE" id="PS50835"/>
    </source>
</evidence>
<dbReference type="InterPro" id="IPR056754">
    <property type="entry name" value="DSCAM/DSCAML_C"/>
</dbReference>
<evidence type="ECO:0000259" key="13">
    <source>
        <dbReference type="PROSITE" id="PS50853"/>
    </source>
</evidence>
<evidence type="ECO:0000256" key="11">
    <source>
        <dbReference type="SAM" id="Phobius"/>
    </source>
</evidence>
<dbReference type="SMART" id="SM00060">
    <property type="entry name" value="FN3"/>
    <property type="match status" value="5"/>
</dbReference>
<evidence type="ECO:0000256" key="7">
    <source>
        <dbReference type="ARBA" id="ARBA00023136"/>
    </source>
</evidence>
<dbReference type="Pfam" id="PF13927">
    <property type="entry name" value="Ig_3"/>
    <property type="match status" value="1"/>
</dbReference>
<proteinExistence type="predicted"/>
<dbReference type="SUPFAM" id="SSF49265">
    <property type="entry name" value="Fibronectin type III"/>
    <property type="match status" value="3"/>
</dbReference>
<feature type="domain" description="Fibronectin type-III" evidence="13">
    <location>
        <begin position="539"/>
        <end position="633"/>
    </location>
</feature>
<organism evidence="14 15">
    <name type="scientific">Timema podura</name>
    <name type="common">Walking stick</name>
    <dbReference type="NCBI Taxonomy" id="61482"/>
    <lineage>
        <taxon>Eukaryota</taxon>
        <taxon>Metazoa</taxon>
        <taxon>Ecdysozoa</taxon>
        <taxon>Arthropoda</taxon>
        <taxon>Hexapoda</taxon>
        <taxon>Insecta</taxon>
        <taxon>Pterygota</taxon>
        <taxon>Neoptera</taxon>
        <taxon>Polyneoptera</taxon>
        <taxon>Phasmatodea</taxon>
        <taxon>Timematodea</taxon>
        <taxon>Timematoidea</taxon>
        <taxon>Timematidae</taxon>
        <taxon>Timema</taxon>
    </lineage>
</organism>
<dbReference type="Proteomes" id="UP001153148">
    <property type="component" value="Unassembled WGS sequence"/>
</dbReference>
<keyword evidence="8" id="KW-1015">Disulfide bond</keyword>
<feature type="domain" description="Fibronectin type-III" evidence="13">
    <location>
        <begin position="444"/>
        <end position="538"/>
    </location>
</feature>
<dbReference type="Pfam" id="PF00041">
    <property type="entry name" value="fn3"/>
    <property type="match status" value="4"/>
</dbReference>
<feature type="transmembrane region" description="Helical" evidence="11">
    <location>
        <begin position="654"/>
        <end position="682"/>
    </location>
</feature>
<feature type="domain" description="Ig-like" evidence="12">
    <location>
        <begin position="354"/>
        <end position="436"/>
    </location>
</feature>
<dbReference type="InterPro" id="IPR003598">
    <property type="entry name" value="Ig_sub2"/>
</dbReference>
<evidence type="ECO:0000256" key="9">
    <source>
        <dbReference type="ARBA" id="ARBA00023319"/>
    </source>
</evidence>
<gene>
    <name evidence="14" type="ORF">TPAB3V08_LOCUS568</name>
</gene>
<feature type="domain" description="Fibronectin type-III" evidence="13">
    <location>
        <begin position="51"/>
        <end position="151"/>
    </location>
</feature>
<evidence type="ECO:0000256" key="8">
    <source>
        <dbReference type="ARBA" id="ARBA00023157"/>
    </source>
</evidence>
<dbReference type="InterPro" id="IPR036116">
    <property type="entry name" value="FN3_sf"/>
</dbReference>
<evidence type="ECO:0000256" key="1">
    <source>
        <dbReference type="ARBA" id="ARBA00004167"/>
    </source>
</evidence>
<dbReference type="PANTHER" id="PTHR13817">
    <property type="entry name" value="TITIN"/>
    <property type="match status" value="1"/>
</dbReference>
<comment type="subcellular location">
    <subcellularLocation>
        <location evidence="1">Membrane</location>
        <topology evidence="1">Single-pass membrane protein</topology>
    </subcellularLocation>
</comment>
<dbReference type="InterPro" id="IPR007110">
    <property type="entry name" value="Ig-like_dom"/>
</dbReference>
<dbReference type="InterPro" id="IPR003961">
    <property type="entry name" value="FN3_dom"/>
</dbReference>
<accession>A0ABN7NE72</accession>
<evidence type="ECO:0000256" key="10">
    <source>
        <dbReference type="SAM" id="MobiDB-lite"/>
    </source>
</evidence>
<feature type="domain" description="Fibronectin type-III" evidence="13">
    <location>
        <begin position="156"/>
        <end position="253"/>
    </location>
</feature>
<keyword evidence="2 11" id="KW-0812">Transmembrane</keyword>
<keyword evidence="7 11" id="KW-0472">Membrane</keyword>
<evidence type="ECO:0000313" key="14">
    <source>
        <dbReference type="EMBL" id="CAG2053516.1"/>
    </source>
</evidence>
<feature type="region of interest" description="Disordered" evidence="10">
    <location>
        <begin position="848"/>
        <end position="868"/>
    </location>
</feature>
<dbReference type="InterPro" id="IPR050964">
    <property type="entry name" value="Striated_Muscle_Regulatory"/>
</dbReference>
<dbReference type="InterPro" id="IPR013783">
    <property type="entry name" value="Ig-like_fold"/>
</dbReference>
<evidence type="ECO:0000256" key="3">
    <source>
        <dbReference type="ARBA" id="ARBA00022729"/>
    </source>
</evidence>
<sequence length="940" mass="104046">MAAGTELFATISGLQPATHYKFRVVAENELGAGEPSENIAVRTEGEAPTGEPQSLSVTAMASDQLRVTWAAPVQHLWNGEILGYYVGYREHGLGRAGGYNFTTVSAKSSGSGAALLTGLKKYRKYGVVVQAFNEKGPGPTSNEVIAQTLEDVPTAPALEIKCLAQSPQSLSVSWQPPPQIFQNGIIQGYKVYYENMNEWPTGHIEAETKVTSEINTELHGLQKYSNYSIQVWAYTQIGDGVKSNPIFCLTDEDVPEAPDNIKVVAGSTNSLVVGWLTPSRPNGRITSYTVYQRTLEGGREKDSNKRRLPPTQTHYEVHDLLKGEAHEFWVTAFTRIGEGQSTPVVYATVTTRVPAAIISFGHTMSVRRRGSVQMPCLAVGIPLPERHWFNVEGIHLAGDPFTIQSDGTLHINEVQRQHQGNYTCSISNANGSDQITYFLRVLVAPSAPVVRVAATSSDWLQLQWSTTDNGGSAIRGYFLNFRKEEGGEWEERAIQRDSTFFRLHKLDCGTQYQLQMMAYNAVGSGSPSSVVIAHTDGDIPIKPTYSDFIEVNTSNITLRLKSWGDNGCPIISFSIEYKESSQQDWLTAGNNMQIKDSHTIIGLWPGTKYNLRVTATNKAGASTVEYNAATLPIIGGTLGPDQVRIDSQEEDQPFYLDLGVILPIILSLTLLSVVIAGLFICFHRRSGRERAGGGVQGVLDHQQAMVALDNKQNLAQREQYYAEVQKGIGTHSVERIPEYAEDISPYATFHVQSQQTTSSPAHIQTFVYHDHRLAAMETMQLKSTNPRDDYTKLRGNQKIKCLQSESSDYSVSSDQRLESRQMPLSLSGPIRSERLSVHTDILYPSSGGGISACPESSTSPELSPLPERRNIPRRHRHNVRRKDPTFPPCLDPPTGFSDTHELSEAECDMDTIHRLKGDFQVNRRQSEHDYDVYQNFTIAV</sequence>
<keyword evidence="3" id="KW-0732">Signal</keyword>
<dbReference type="Pfam" id="PF25059">
    <property type="entry name" value="FN3_DSCAM-DSCAML_C"/>
    <property type="match status" value="1"/>
</dbReference>
<feature type="domain" description="Fibronectin type-III" evidence="13">
    <location>
        <begin position="1"/>
        <end position="46"/>
    </location>
</feature>
<evidence type="ECO:0000313" key="15">
    <source>
        <dbReference type="Proteomes" id="UP001153148"/>
    </source>
</evidence>
<keyword evidence="15" id="KW-1185">Reference proteome</keyword>
<evidence type="ECO:0008006" key="16">
    <source>
        <dbReference type="Google" id="ProtNLM"/>
    </source>
</evidence>
<keyword evidence="5" id="KW-0130">Cell adhesion</keyword>
<dbReference type="SMART" id="SM00408">
    <property type="entry name" value="IGc2"/>
    <property type="match status" value="1"/>
</dbReference>
<feature type="compositionally biased region" description="Low complexity" evidence="10">
    <location>
        <begin position="854"/>
        <end position="865"/>
    </location>
</feature>
<comment type="caution">
    <text evidence="14">The sequence shown here is derived from an EMBL/GenBank/DDBJ whole genome shotgun (WGS) entry which is preliminary data.</text>
</comment>
<keyword evidence="6 11" id="KW-1133">Transmembrane helix</keyword>
<dbReference type="InterPro" id="IPR036179">
    <property type="entry name" value="Ig-like_dom_sf"/>
</dbReference>
<keyword evidence="4" id="KW-0677">Repeat</keyword>
<name>A0ABN7NE72_TIMPD</name>
<dbReference type="PROSITE" id="PS50835">
    <property type="entry name" value="IG_LIKE"/>
    <property type="match status" value="1"/>
</dbReference>
<evidence type="ECO:0000256" key="2">
    <source>
        <dbReference type="ARBA" id="ARBA00022692"/>
    </source>
</evidence>
<dbReference type="PANTHER" id="PTHR13817:SF166">
    <property type="entry name" value="NEURONAL IGCAM-RELATED"/>
    <property type="match status" value="1"/>
</dbReference>